<reference evidence="2 3" key="2">
    <citation type="journal article" date="2018" name="New Phytol.">
        <title>High intraspecific genome diversity in the model arbuscular mycorrhizal symbiont Rhizophagus irregularis.</title>
        <authorList>
            <person name="Chen E.C.H."/>
            <person name="Morin E."/>
            <person name="Beaudet D."/>
            <person name="Noel J."/>
            <person name="Yildirir G."/>
            <person name="Ndikumana S."/>
            <person name="Charron P."/>
            <person name="St-Onge C."/>
            <person name="Giorgi J."/>
            <person name="Kruger M."/>
            <person name="Marton T."/>
            <person name="Ropars J."/>
            <person name="Grigoriev I.V."/>
            <person name="Hainaut M."/>
            <person name="Henrissat B."/>
            <person name="Roux C."/>
            <person name="Martin F."/>
            <person name="Corradi N."/>
        </authorList>
    </citation>
    <scope>NUCLEOTIDE SEQUENCE [LARGE SCALE GENOMIC DNA]</scope>
    <source>
        <strain evidence="2 3">DAOM 197198</strain>
    </source>
</reference>
<gene>
    <name evidence="2" type="ORF">GLOIN_2v1637028</name>
</gene>
<evidence type="ECO:0000256" key="1">
    <source>
        <dbReference type="SAM" id="Phobius"/>
    </source>
</evidence>
<evidence type="ECO:0000313" key="3">
    <source>
        <dbReference type="Proteomes" id="UP000018888"/>
    </source>
</evidence>
<protein>
    <submittedName>
        <fullName evidence="2">Uncharacterized protein</fullName>
    </submittedName>
</protein>
<comment type="caution">
    <text evidence="2">The sequence shown here is derived from an EMBL/GenBank/DDBJ whole genome shotgun (WGS) entry which is preliminary data.</text>
</comment>
<dbReference type="EMBL" id="AUPC02000153">
    <property type="protein sequence ID" value="POG68390.1"/>
    <property type="molecule type" value="Genomic_DNA"/>
</dbReference>
<reference evidence="2 3" key="1">
    <citation type="journal article" date="2013" name="Proc. Natl. Acad. Sci. U.S.A.">
        <title>Genome of an arbuscular mycorrhizal fungus provides insight into the oldest plant symbiosis.</title>
        <authorList>
            <person name="Tisserant E."/>
            <person name="Malbreil M."/>
            <person name="Kuo A."/>
            <person name="Kohler A."/>
            <person name="Symeonidi A."/>
            <person name="Balestrini R."/>
            <person name="Charron P."/>
            <person name="Duensing N."/>
            <person name="Frei Dit Frey N."/>
            <person name="Gianinazzi-Pearson V."/>
            <person name="Gilbert L.B."/>
            <person name="Handa Y."/>
            <person name="Herr J.R."/>
            <person name="Hijri M."/>
            <person name="Koul R."/>
            <person name="Kawaguchi M."/>
            <person name="Krajinski F."/>
            <person name="Lammers P.J."/>
            <person name="Masclaux F.G."/>
            <person name="Murat C."/>
            <person name="Morin E."/>
            <person name="Ndikumana S."/>
            <person name="Pagni M."/>
            <person name="Petitpierre D."/>
            <person name="Requena N."/>
            <person name="Rosikiewicz P."/>
            <person name="Riley R."/>
            <person name="Saito K."/>
            <person name="San Clemente H."/>
            <person name="Shapiro H."/>
            <person name="van Tuinen D."/>
            <person name="Becard G."/>
            <person name="Bonfante P."/>
            <person name="Paszkowski U."/>
            <person name="Shachar-Hill Y.Y."/>
            <person name="Tuskan G.A."/>
            <person name="Young P.W."/>
            <person name="Sanders I.R."/>
            <person name="Henrissat B."/>
            <person name="Rensing S.A."/>
            <person name="Grigoriev I.V."/>
            <person name="Corradi N."/>
            <person name="Roux C."/>
            <person name="Martin F."/>
        </authorList>
    </citation>
    <scope>NUCLEOTIDE SEQUENCE [LARGE SCALE GENOMIC DNA]</scope>
    <source>
        <strain evidence="2 3">DAOM 197198</strain>
    </source>
</reference>
<name>A0A2P4PSQ5_RHIID</name>
<accession>A0A2P4PSQ5</accession>
<keyword evidence="3" id="KW-1185">Reference proteome</keyword>
<dbReference type="Proteomes" id="UP000018888">
    <property type="component" value="Unassembled WGS sequence"/>
</dbReference>
<dbReference type="AlphaFoldDB" id="A0A2P4PSQ5"/>
<keyword evidence="1" id="KW-0472">Membrane</keyword>
<organism evidence="2 3">
    <name type="scientific">Rhizophagus irregularis (strain DAOM 181602 / DAOM 197198 / MUCL 43194)</name>
    <name type="common">Arbuscular mycorrhizal fungus</name>
    <name type="synonym">Glomus intraradices</name>
    <dbReference type="NCBI Taxonomy" id="747089"/>
    <lineage>
        <taxon>Eukaryota</taxon>
        <taxon>Fungi</taxon>
        <taxon>Fungi incertae sedis</taxon>
        <taxon>Mucoromycota</taxon>
        <taxon>Glomeromycotina</taxon>
        <taxon>Glomeromycetes</taxon>
        <taxon>Glomerales</taxon>
        <taxon>Glomeraceae</taxon>
        <taxon>Rhizophagus</taxon>
    </lineage>
</organism>
<feature type="transmembrane region" description="Helical" evidence="1">
    <location>
        <begin position="29"/>
        <end position="48"/>
    </location>
</feature>
<proteinExistence type="predicted"/>
<keyword evidence="1" id="KW-1133">Transmembrane helix</keyword>
<evidence type="ECO:0000313" key="2">
    <source>
        <dbReference type="EMBL" id="POG68390.1"/>
    </source>
</evidence>
<keyword evidence="1" id="KW-0812">Transmembrane</keyword>
<feature type="transmembrane region" description="Helical" evidence="1">
    <location>
        <begin position="6"/>
        <end position="22"/>
    </location>
</feature>
<sequence>MVFFSISLHLIFLPFHFIFFYISESNSYLLFPIAVEISVFYLFERYFFFKVIF</sequence>